<dbReference type="Pfam" id="PF13855">
    <property type="entry name" value="LRR_8"/>
    <property type="match status" value="1"/>
</dbReference>
<evidence type="ECO:0000313" key="9">
    <source>
        <dbReference type="EMBL" id="BAS94973.1"/>
    </source>
</evidence>
<dbReference type="EMBL" id="AP014961">
    <property type="protein sequence ID" value="BAS94973.1"/>
    <property type="molecule type" value="Genomic_DNA"/>
</dbReference>
<dbReference type="PROSITE" id="PS51450">
    <property type="entry name" value="LRR"/>
    <property type="match status" value="1"/>
</dbReference>
<proteinExistence type="predicted"/>
<dbReference type="PANTHER" id="PTHR45631">
    <property type="entry name" value="OS07G0107800 PROTEIN-RELATED"/>
    <property type="match status" value="1"/>
</dbReference>
<dbReference type="STRING" id="39947.A0A0P0WPJ7"/>
<reference evidence="9 10" key="2">
    <citation type="journal article" date="2013" name="Plant Cell Physiol.">
        <title>Rice Annotation Project Database (RAP-DB): an integrative and interactive database for rice genomics.</title>
        <authorList>
            <person name="Sakai H."/>
            <person name="Lee S.S."/>
            <person name="Tanaka T."/>
            <person name="Numa H."/>
            <person name="Kim J."/>
            <person name="Kawahara Y."/>
            <person name="Wakimoto H."/>
            <person name="Yang C.C."/>
            <person name="Iwamoto M."/>
            <person name="Abe T."/>
            <person name="Yamada Y."/>
            <person name="Muto A."/>
            <person name="Inokuchi H."/>
            <person name="Ikemura T."/>
            <person name="Matsumoto T."/>
            <person name="Sasaki T."/>
            <person name="Itoh T."/>
        </authorList>
    </citation>
    <scope>NUCLEOTIDE SEQUENCE [LARGE SCALE GENOMIC DNA]</scope>
    <source>
        <strain evidence="10">cv. Nipponbare</strain>
    </source>
</reference>
<keyword evidence="7" id="KW-0472">Membrane</keyword>
<dbReference type="SMR" id="A0A0P0WPJ7"/>
<reference evidence="10" key="1">
    <citation type="journal article" date="2005" name="Nature">
        <title>The map-based sequence of the rice genome.</title>
        <authorList>
            <consortium name="International rice genome sequencing project (IRGSP)"/>
            <person name="Matsumoto T."/>
            <person name="Wu J."/>
            <person name="Kanamori H."/>
            <person name="Katayose Y."/>
            <person name="Fujisawa M."/>
            <person name="Namiki N."/>
            <person name="Mizuno H."/>
            <person name="Yamamoto K."/>
            <person name="Antonio B.A."/>
            <person name="Baba T."/>
            <person name="Sakata K."/>
            <person name="Nagamura Y."/>
            <person name="Aoki H."/>
            <person name="Arikawa K."/>
            <person name="Arita K."/>
            <person name="Bito T."/>
            <person name="Chiden Y."/>
            <person name="Fujitsuka N."/>
            <person name="Fukunaka R."/>
            <person name="Hamada M."/>
            <person name="Harada C."/>
            <person name="Hayashi A."/>
            <person name="Hijishita S."/>
            <person name="Honda M."/>
            <person name="Hosokawa S."/>
            <person name="Ichikawa Y."/>
            <person name="Idonuma A."/>
            <person name="Iijima M."/>
            <person name="Ikeda M."/>
            <person name="Ikeno M."/>
            <person name="Ito K."/>
            <person name="Ito S."/>
            <person name="Ito T."/>
            <person name="Ito Y."/>
            <person name="Ito Y."/>
            <person name="Iwabuchi A."/>
            <person name="Kamiya K."/>
            <person name="Karasawa W."/>
            <person name="Kurita K."/>
            <person name="Katagiri S."/>
            <person name="Kikuta A."/>
            <person name="Kobayashi H."/>
            <person name="Kobayashi N."/>
            <person name="Machita K."/>
            <person name="Maehara T."/>
            <person name="Masukawa M."/>
            <person name="Mizubayashi T."/>
            <person name="Mukai Y."/>
            <person name="Nagasaki H."/>
            <person name="Nagata Y."/>
            <person name="Naito S."/>
            <person name="Nakashima M."/>
            <person name="Nakama Y."/>
            <person name="Nakamichi Y."/>
            <person name="Nakamura M."/>
            <person name="Meguro A."/>
            <person name="Negishi M."/>
            <person name="Ohta I."/>
            <person name="Ohta T."/>
            <person name="Okamoto M."/>
            <person name="Ono N."/>
            <person name="Saji S."/>
            <person name="Sakaguchi M."/>
            <person name="Sakai K."/>
            <person name="Shibata M."/>
            <person name="Shimokawa T."/>
            <person name="Song J."/>
            <person name="Takazaki Y."/>
            <person name="Terasawa K."/>
            <person name="Tsugane M."/>
            <person name="Tsuji K."/>
            <person name="Ueda S."/>
            <person name="Waki K."/>
            <person name="Yamagata H."/>
            <person name="Yamamoto M."/>
            <person name="Yamamoto S."/>
            <person name="Yamane H."/>
            <person name="Yoshiki S."/>
            <person name="Yoshihara R."/>
            <person name="Yukawa K."/>
            <person name="Zhong H."/>
            <person name="Yano M."/>
            <person name="Yuan Q."/>
            <person name="Ouyang S."/>
            <person name="Liu J."/>
            <person name="Jones K.M."/>
            <person name="Gansberger K."/>
            <person name="Moffat K."/>
            <person name="Hill J."/>
            <person name="Bera J."/>
            <person name="Fadrosh D."/>
            <person name="Jin S."/>
            <person name="Johri S."/>
            <person name="Kim M."/>
            <person name="Overton L."/>
            <person name="Reardon M."/>
            <person name="Tsitrin T."/>
            <person name="Vuong H."/>
            <person name="Weaver B."/>
            <person name="Ciecko A."/>
            <person name="Tallon L."/>
            <person name="Jackson J."/>
            <person name="Pai G."/>
            <person name="Aken S.V."/>
            <person name="Utterback T."/>
            <person name="Reidmuller S."/>
            <person name="Feldblyum T."/>
            <person name="Hsiao J."/>
            <person name="Zismann V."/>
            <person name="Iobst S."/>
            <person name="de Vazeille A.R."/>
            <person name="Buell C.R."/>
            <person name="Ying K."/>
            <person name="Li Y."/>
            <person name="Lu T."/>
            <person name="Huang Y."/>
            <person name="Zhao Q."/>
            <person name="Feng Q."/>
            <person name="Zhang L."/>
            <person name="Zhu J."/>
            <person name="Weng Q."/>
            <person name="Mu J."/>
            <person name="Lu Y."/>
            <person name="Fan D."/>
            <person name="Liu Y."/>
            <person name="Guan J."/>
            <person name="Zhang Y."/>
            <person name="Yu S."/>
            <person name="Liu X."/>
            <person name="Zhang Y."/>
            <person name="Hong G."/>
            <person name="Han B."/>
            <person name="Choisne N."/>
            <person name="Demange N."/>
            <person name="Orjeda G."/>
            <person name="Samain S."/>
            <person name="Cattolico L."/>
            <person name="Pelletier E."/>
            <person name="Couloux A."/>
            <person name="Segurens B."/>
            <person name="Wincker P."/>
            <person name="D'Hont A."/>
            <person name="Scarpelli C."/>
            <person name="Weissenbach J."/>
            <person name="Salanoubat M."/>
            <person name="Quetier F."/>
            <person name="Yu Y."/>
            <person name="Kim H.R."/>
            <person name="Rambo T."/>
            <person name="Currie J."/>
            <person name="Collura K."/>
            <person name="Luo M."/>
            <person name="Yang T."/>
            <person name="Ammiraju J.S.S."/>
            <person name="Engler F."/>
            <person name="Soderlund C."/>
            <person name="Wing R.A."/>
            <person name="Palmer L.E."/>
            <person name="de la Bastide M."/>
            <person name="Spiegel L."/>
            <person name="Nascimento L."/>
            <person name="Zutavern T."/>
            <person name="O'Shaughnessy A."/>
            <person name="Dike S."/>
            <person name="Dedhia N."/>
            <person name="Preston R."/>
            <person name="Balija V."/>
            <person name="McCombie W.R."/>
            <person name="Chow T."/>
            <person name="Chen H."/>
            <person name="Chung M."/>
            <person name="Chen C."/>
            <person name="Shaw J."/>
            <person name="Wu H."/>
            <person name="Hsiao K."/>
            <person name="Chao Y."/>
            <person name="Chu M."/>
            <person name="Cheng C."/>
            <person name="Hour A."/>
            <person name="Lee P."/>
            <person name="Lin S."/>
            <person name="Lin Y."/>
            <person name="Liou J."/>
            <person name="Liu S."/>
            <person name="Hsing Y."/>
            <person name="Raghuvanshi S."/>
            <person name="Mohanty A."/>
            <person name="Bharti A.K."/>
            <person name="Gaur A."/>
            <person name="Gupta V."/>
            <person name="Kumar D."/>
            <person name="Ravi V."/>
            <person name="Vij S."/>
            <person name="Kapur A."/>
            <person name="Khurana P."/>
            <person name="Khurana P."/>
            <person name="Khurana J.P."/>
            <person name="Tyagi A.K."/>
            <person name="Gaikwad K."/>
            <person name="Singh A."/>
            <person name="Dalal V."/>
            <person name="Srivastava S."/>
            <person name="Dixit A."/>
            <person name="Pal A.K."/>
            <person name="Ghazi I.A."/>
            <person name="Yadav M."/>
            <person name="Pandit A."/>
            <person name="Bhargava A."/>
            <person name="Sureshbabu K."/>
            <person name="Batra K."/>
            <person name="Sharma T.R."/>
            <person name="Mohapatra T."/>
            <person name="Singh N.K."/>
            <person name="Messing J."/>
            <person name="Nelson A.B."/>
            <person name="Fuks G."/>
            <person name="Kavchok S."/>
            <person name="Keizer G."/>
            <person name="Linton E."/>
            <person name="Llaca V."/>
            <person name="Song R."/>
            <person name="Tanyolac B."/>
            <person name="Young S."/>
            <person name="Ho-Il K."/>
            <person name="Hahn J.H."/>
            <person name="Sangsakoo G."/>
            <person name="Vanavichit A."/>
            <person name="de Mattos Luiz.A.T."/>
            <person name="Zimmer P.D."/>
            <person name="Malone G."/>
            <person name="Dellagostin O."/>
            <person name="de Oliveira A.C."/>
            <person name="Bevan M."/>
            <person name="Bancroft I."/>
            <person name="Minx P."/>
            <person name="Cordum H."/>
            <person name="Wilson R."/>
            <person name="Cheng Z."/>
            <person name="Jin W."/>
            <person name="Jiang J."/>
            <person name="Leong S.A."/>
            <person name="Iwama H."/>
            <person name="Gojobori T."/>
            <person name="Itoh T."/>
            <person name="Niimura Y."/>
            <person name="Fujii Y."/>
            <person name="Habara T."/>
            <person name="Sakai H."/>
            <person name="Sato Y."/>
            <person name="Wilson G."/>
            <person name="Kumar K."/>
            <person name="McCouch S."/>
            <person name="Juretic N."/>
            <person name="Hoen D."/>
            <person name="Wright S."/>
            <person name="Bruskiewich R."/>
            <person name="Bureau T."/>
            <person name="Miyao A."/>
            <person name="Hirochika H."/>
            <person name="Nishikawa T."/>
            <person name="Kadowaki K."/>
            <person name="Sugiura M."/>
            <person name="Burr B."/>
            <person name="Sasaki T."/>
        </authorList>
    </citation>
    <scope>NUCLEOTIDE SEQUENCE [LARGE SCALE GENOMIC DNA]</scope>
    <source>
        <strain evidence="10">cv. Nipponbare</strain>
    </source>
</reference>
<keyword evidence="2" id="KW-0433">Leucine-rich repeat</keyword>
<evidence type="ECO:0000256" key="5">
    <source>
        <dbReference type="ARBA" id="ARBA00022737"/>
    </source>
</evidence>
<dbReference type="FunFam" id="3.80.10.10:FF:000129">
    <property type="entry name" value="Leucine-rich repeat receptor-like kinase"/>
    <property type="match status" value="1"/>
</dbReference>
<dbReference type="Gene3D" id="3.80.10.10">
    <property type="entry name" value="Ribonuclease Inhibitor"/>
    <property type="match status" value="1"/>
</dbReference>
<evidence type="ECO:0000259" key="8">
    <source>
        <dbReference type="Pfam" id="PF12819"/>
    </source>
</evidence>
<keyword evidence="10" id="KW-1185">Reference proteome</keyword>
<comment type="subcellular location">
    <subcellularLocation>
        <location evidence="1">Membrane</location>
        <topology evidence="1">Single-pass membrane protein</topology>
    </subcellularLocation>
</comment>
<dbReference type="AlphaFoldDB" id="A0A0P0WPJ7"/>
<keyword evidence="6" id="KW-1133">Transmembrane helix</keyword>
<accession>A0A0P0WPJ7</accession>
<keyword evidence="3" id="KW-0812">Transmembrane</keyword>
<evidence type="ECO:0000256" key="4">
    <source>
        <dbReference type="ARBA" id="ARBA00022729"/>
    </source>
</evidence>
<gene>
    <name evidence="9" type="ordered locus">Os05g0524600</name>
    <name evidence="9" type="ORF">OSNPB_050524600</name>
</gene>
<keyword evidence="5" id="KW-0677">Repeat</keyword>
<dbReference type="InterPro" id="IPR024788">
    <property type="entry name" value="Malectin-like_Carb-bd_dom"/>
</dbReference>
<evidence type="ECO:0000256" key="3">
    <source>
        <dbReference type="ARBA" id="ARBA00022692"/>
    </source>
</evidence>
<dbReference type="SUPFAM" id="SSF52058">
    <property type="entry name" value="L domain-like"/>
    <property type="match status" value="1"/>
</dbReference>
<dbReference type="Gramene" id="Os05t0524600-00">
    <property type="protein sequence ID" value="Os05t0524600-00"/>
    <property type="gene ID" value="Os05g0524600"/>
</dbReference>
<dbReference type="GO" id="GO:0016020">
    <property type="term" value="C:membrane"/>
    <property type="evidence" value="ECO:0007669"/>
    <property type="project" value="UniProtKB-SubCell"/>
</dbReference>
<evidence type="ECO:0000313" key="10">
    <source>
        <dbReference type="Proteomes" id="UP000059680"/>
    </source>
</evidence>
<evidence type="ECO:0000256" key="2">
    <source>
        <dbReference type="ARBA" id="ARBA00022614"/>
    </source>
</evidence>
<dbReference type="InParanoid" id="A0A0P0WPJ7"/>
<dbReference type="PANTHER" id="PTHR45631:SF114">
    <property type="entry name" value="OS05G0525800 PROTEIN"/>
    <property type="match status" value="1"/>
</dbReference>
<protein>
    <submittedName>
        <fullName evidence="9">Os05g0524600 protein</fullName>
    </submittedName>
</protein>
<reference evidence="9 10" key="3">
    <citation type="journal article" date="2013" name="Rice">
        <title>Improvement of the Oryza sativa Nipponbare reference genome using next generation sequence and optical map data.</title>
        <authorList>
            <person name="Kawahara Y."/>
            <person name="de la Bastide M."/>
            <person name="Hamilton J.P."/>
            <person name="Kanamori H."/>
            <person name="McCombie W.R."/>
            <person name="Ouyang S."/>
            <person name="Schwartz D.C."/>
            <person name="Tanaka T."/>
            <person name="Wu J."/>
            <person name="Zhou S."/>
            <person name="Childs K.L."/>
            <person name="Davidson R.M."/>
            <person name="Lin H."/>
            <person name="Quesada-Ocampo L."/>
            <person name="Vaillancourt B."/>
            <person name="Sakai H."/>
            <person name="Lee S.S."/>
            <person name="Kim J."/>
            <person name="Numa H."/>
            <person name="Itoh T."/>
            <person name="Buell C.R."/>
            <person name="Matsumoto T."/>
        </authorList>
    </citation>
    <scope>NUCLEOTIDE SEQUENCE [LARGE SCALE GENOMIC DNA]</scope>
    <source>
        <strain evidence="10">cv. Nipponbare</strain>
    </source>
</reference>
<organism evidence="9 10">
    <name type="scientific">Oryza sativa subsp. japonica</name>
    <name type="common">Rice</name>
    <dbReference type="NCBI Taxonomy" id="39947"/>
    <lineage>
        <taxon>Eukaryota</taxon>
        <taxon>Viridiplantae</taxon>
        <taxon>Streptophyta</taxon>
        <taxon>Embryophyta</taxon>
        <taxon>Tracheophyta</taxon>
        <taxon>Spermatophyta</taxon>
        <taxon>Magnoliopsida</taxon>
        <taxon>Liliopsida</taxon>
        <taxon>Poales</taxon>
        <taxon>Poaceae</taxon>
        <taxon>BOP clade</taxon>
        <taxon>Oryzoideae</taxon>
        <taxon>Oryzeae</taxon>
        <taxon>Oryzinae</taxon>
        <taxon>Oryza</taxon>
        <taxon>Oryza sativa</taxon>
    </lineage>
</organism>
<name>A0A0P0WPJ7_ORYSJ</name>
<feature type="domain" description="Malectin-like" evidence="8">
    <location>
        <begin position="2"/>
        <end position="155"/>
    </location>
</feature>
<dbReference type="OMA" id="NDREAKY"/>
<dbReference type="InterPro" id="IPR032675">
    <property type="entry name" value="LRR_dom_sf"/>
</dbReference>
<evidence type="ECO:0000256" key="1">
    <source>
        <dbReference type="ARBA" id="ARBA00004167"/>
    </source>
</evidence>
<dbReference type="InterPro" id="IPR001611">
    <property type="entry name" value="Leu-rich_rpt"/>
</dbReference>
<keyword evidence="4" id="KW-0732">Signal</keyword>
<dbReference type="FunCoup" id="A0A0P0WPJ7">
    <property type="interactions" value="2"/>
</dbReference>
<evidence type="ECO:0000256" key="6">
    <source>
        <dbReference type="ARBA" id="ARBA00022989"/>
    </source>
</evidence>
<dbReference type="PaxDb" id="39947-A0A0P0WPJ7"/>
<evidence type="ECO:0000256" key="7">
    <source>
        <dbReference type="ARBA" id="ARBA00023136"/>
    </source>
</evidence>
<dbReference type="Pfam" id="PF12819">
    <property type="entry name" value="Malectin_like"/>
    <property type="match status" value="1"/>
</dbReference>
<dbReference type="Proteomes" id="UP000059680">
    <property type="component" value="Chromosome 5"/>
</dbReference>
<sequence>MARYPDDPHDRVWFPWFDAAKWNEISTTNRVQNIDNDLFEAPTAVMQTAVTPINASNNIDFFWNSQPQPNDPAPGYIAIFHFSELENLPNNATRQFYININGILFDDGFTPSFLYAEASYSSKPFVRHPQYNITINATANSTMPPLINAVEVYSVISTANIGTDSQDVSAIMTIKAKYQVKKNWMGDPCLPRNLAWDNLTCSYAISNPARITSLNLSKIGLSGEISSSFGNLKALQYLDLSNNNLTGSIPNALSQLSSLTIFTGGEDDDGWLMVDNNDGAAGGRQRQRWRTVEGAARAVEGRRRREQR</sequence>